<gene>
    <name evidence="5" type="ORF">GTW23_12425</name>
</gene>
<feature type="domain" description="HTH araC/xylS-type" evidence="4">
    <location>
        <begin position="228"/>
        <end position="328"/>
    </location>
</feature>
<dbReference type="Pfam" id="PF12833">
    <property type="entry name" value="HTH_18"/>
    <property type="match status" value="1"/>
</dbReference>
<dbReference type="InterPro" id="IPR009057">
    <property type="entry name" value="Homeodomain-like_sf"/>
</dbReference>
<dbReference type="InterPro" id="IPR035418">
    <property type="entry name" value="AraC-bd_2"/>
</dbReference>
<organism evidence="5 6">
    <name type="scientific">Hoeflea alexandrii</name>
    <dbReference type="NCBI Taxonomy" id="288436"/>
    <lineage>
        <taxon>Bacteria</taxon>
        <taxon>Pseudomonadati</taxon>
        <taxon>Pseudomonadota</taxon>
        <taxon>Alphaproteobacteria</taxon>
        <taxon>Hyphomicrobiales</taxon>
        <taxon>Rhizobiaceae</taxon>
        <taxon>Hoeflea</taxon>
    </lineage>
</organism>
<dbReference type="PROSITE" id="PS00041">
    <property type="entry name" value="HTH_ARAC_FAMILY_1"/>
    <property type="match status" value="1"/>
</dbReference>
<evidence type="ECO:0000256" key="2">
    <source>
        <dbReference type="ARBA" id="ARBA00023125"/>
    </source>
</evidence>
<dbReference type="Proteomes" id="UP001320715">
    <property type="component" value="Unassembled WGS sequence"/>
</dbReference>
<dbReference type="Pfam" id="PF14525">
    <property type="entry name" value="AraC_binding_2"/>
    <property type="match status" value="1"/>
</dbReference>
<proteinExistence type="predicted"/>
<keyword evidence="2" id="KW-0238">DNA-binding</keyword>
<keyword evidence="1" id="KW-0805">Transcription regulation</keyword>
<evidence type="ECO:0000313" key="6">
    <source>
        <dbReference type="Proteomes" id="UP001320715"/>
    </source>
</evidence>
<keyword evidence="6" id="KW-1185">Reference proteome</keyword>
<sequence>MLPDPMTPRPLARFSLFESSDLDEARERVARVFCPHRLDMIGRGSFDACHNHVSGERLSLNYIQYGAKTLIAPGELKDFYLLQIPLSGGAAISNGPDHYYSCPDKAAVLNPHLPTTMIWDEGCRQILVKVEREALQDHLSQLLGSGASKPLTFSGPLDLTSDVGAALYGLIMHLVTEADNGQVMLSSGGLLARQLESVILSGILEAGQHNYSRYLRPTRSAAAPRHVRKAEEFVRSNLDNPISLDDIANAAGVTARSLQLGFRNFRNTSPMALLRSERLRRVHEELMAGAPGASVTEVATRWGFSHLGRFSQIYKAKYGQSPSKTLQNGASIGFSD</sequence>
<dbReference type="SUPFAM" id="SSF46689">
    <property type="entry name" value="Homeodomain-like"/>
    <property type="match status" value="2"/>
</dbReference>
<dbReference type="InterPro" id="IPR018060">
    <property type="entry name" value="HTH_AraC"/>
</dbReference>
<dbReference type="Gene3D" id="1.10.10.60">
    <property type="entry name" value="Homeodomain-like"/>
    <property type="match status" value="1"/>
</dbReference>
<dbReference type="InterPro" id="IPR018062">
    <property type="entry name" value="HTH_AraC-typ_CS"/>
</dbReference>
<dbReference type="PROSITE" id="PS01124">
    <property type="entry name" value="HTH_ARAC_FAMILY_2"/>
    <property type="match status" value="1"/>
</dbReference>
<protein>
    <submittedName>
        <fullName evidence="5">Helix-turn-helix domain-containing protein</fullName>
    </submittedName>
</protein>
<comment type="caution">
    <text evidence="5">The sequence shown here is derived from an EMBL/GenBank/DDBJ whole genome shotgun (WGS) entry which is preliminary data.</text>
</comment>
<accession>A0ABT1CS16</accession>
<dbReference type="PANTHER" id="PTHR46796:SF12">
    <property type="entry name" value="HTH-TYPE DNA-BINDING TRANSCRIPTIONAL ACTIVATOR EUTR"/>
    <property type="match status" value="1"/>
</dbReference>
<evidence type="ECO:0000259" key="4">
    <source>
        <dbReference type="PROSITE" id="PS01124"/>
    </source>
</evidence>
<dbReference type="InterPro" id="IPR050204">
    <property type="entry name" value="AraC_XylS_family_regulators"/>
</dbReference>
<name>A0ABT1CS16_9HYPH</name>
<evidence type="ECO:0000313" key="5">
    <source>
        <dbReference type="EMBL" id="MCO6408985.1"/>
    </source>
</evidence>
<dbReference type="EMBL" id="JAAAML010000002">
    <property type="protein sequence ID" value="MCO6408985.1"/>
    <property type="molecule type" value="Genomic_DNA"/>
</dbReference>
<dbReference type="SMART" id="SM00342">
    <property type="entry name" value="HTH_ARAC"/>
    <property type="match status" value="1"/>
</dbReference>
<evidence type="ECO:0000256" key="1">
    <source>
        <dbReference type="ARBA" id="ARBA00023015"/>
    </source>
</evidence>
<dbReference type="PANTHER" id="PTHR46796">
    <property type="entry name" value="HTH-TYPE TRANSCRIPTIONAL ACTIVATOR RHAS-RELATED"/>
    <property type="match status" value="1"/>
</dbReference>
<dbReference type="RefSeq" id="WP_252915996.1">
    <property type="nucleotide sequence ID" value="NZ_JAAAML010000002.1"/>
</dbReference>
<reference evidence="5 6" key="1">
    <citation type="submission" date="2020-01" db="EMBL/GenBank/DDBJ databases">
        <title>Genomes of bacteria type strains.</title>
        <authorList>
            <person name="Chen J."/>
            <person name="Zhu S."/>
            <person name="Yang J."/>
        </authorList>
    </citation>
    <scope>NUCLEOTIDE SEQUENCE [LARGE SCALE GENOMIC DNA]</scope>
    <source>
        <strain evidence="5 6">DSM 16655</strain>
    </source>
</reference>
<keyword evidence="3" id="KW-0804">Transcription</keyword>
<evidence type="ECO:0000256" key="3">
    <source>
        <dbReference type="ARBA" id="ARBA00023163"/>
    </source>
</evidence>